<sequence length="277" mass="30866">MKFNFQRLRNKNINLLISLVEHKPIINTLTPVQGHELSHLQHCSVSGGSMSVLPPQLGSALQLGAVMQANANNASPGLVTHRTPGHSVPGGQSPTVSQTHNISQQSSSSILVPQAHFESNSSSNLLVDILCEVADFSVDLALRLSQRTGTQWRPKILNKHLKRAIARQPLEDPNKPKRPHNAYTLWCEHIRQKVREKDPTRSLHIKDLAEMWKNLPELERSPWERKAQDVKQKYLVDMAAYRTTSGSPGNPQPSSGTPPPNSMQQLSGIPNQREFYS</sequence>
<feature type="domain" description="HMG box" evidence="4">
    <location>
        <begin position="176"/>
        <end position="242"/>
    </location>
</feature>
<comment type="caution">
    <text evidence="5">The sequence shown here is derived from an EMBL/GenBank/DDBJ whole genome shotgun (WGS) entry which is preliminary data.</text>
</comment>
<evidence type="ECO:0000313" key="5">
    <source>
        <dbReference type="EMBL" id="POM83351.1"/>
    </source>
</evidence>
<feature type="compositionally biased region" description="Low complexity" evidence="3">
    <location>
        <begin position="243"/>
        <end position="255"/>
    </location>
</feature>
<dbReference type="Gene3D" id="1.10.30.10">
    <property type="entry name" value="High mobility group box domain"/>
    <property type="match status" value="1"/>
</dbReference>
<dbReference type="OrthoDB" id="1919336at2759"/>
<protein>
    <submittedName>
        <fullName evidence="5">HMG (High mobility group) box family protein</fullName>
    </submittedName>
</protein>
<feature type="DNA-binding region" description="HMG box" evidence="2">
    <location>
        <begin position="176"/>
        <end position="242"/>
    </location>
</feature>
<feature type="region of interest" description="Disordered" evidence="3">
    <location>
        <begin position="238"/>
        <end position="277"/>
    </location>
</feature>
<evidence type="ECO:0000259" key="4">
    <source>
        <dbReference type="PROSITE" id="PS50118"/>
    </source>
</evidence>
<dbReference type="Pfam" id="PF00505">
    <property type="entry name" value="HMG_box"/>
    <property type="match status" value="1"/>
</dbReference>
<dbReference type="SUPFAM" id="SSF47095">
    <property type="entry name" value="HMG-box"/>
    <property type="match status" value="1"/>
</dbReference>
<dbReference type="SMART" id="SM00398">
    <property type="entry name" value="HMG"/>
    <property type="match status" value="1"/>
</dbReference>
<dbReference type="InterPro" id="IPR036910">
    <property type="entry name" value="HMG_box_dom_sf"/>
</dbReference>
<name>A0A2P4Z019_9CRYT</name>
<reference evidence="5 6" key="1">
    <citation type="submission" date="2014-04" db="EMBL/GenBank/DDBJ databases">
        <title>Comparative Genomics of Cryptosporidium Species.</title>
        <authorList>
            <person name="Silva J.C."/>
            <person name="Su Q."/>
            <person name="Chalmers R."/>
            <person name="Chibucos M.C."/>
            <person name="Elwin K."/>
            <person name="Godinez A."/>
            <person name="Guo F."/>
            <person name="Huynh K."/>
            <person name="Orvis J."/>
            <person name="Ott S."/>
            <person name="Sadzewicz L."/>
            <person name="Sengamalay N."/>
            <person name="Shetty A."/>
            <person name="Sun M."/>
            <person name="Tallon L."/>
            <person name="Xiao L."/>
            <person name="Zhang H."/>
            <person name="Fraser C.M."/>
            <person name="Zhu G."/>
            <person name="Kissinger J."/>
            <person name="Widmer G."/>
        </authorList>
    </citation>
    <scope>NUCLEOTIDE SEQUENCE [LARGE SCALE GENOMIC DNA]</scope>
    <source>
        <strain evidence="5 6">UKMEL1</strain>
    </source>
</reference>
<evidence type="ECO:0000256" key="1">
    <source>
        <dbReference type="ARBA" id="ARBA00023125"/>
    </source>
</evidence>
<accession>A0A2P4Z019</accession>
<proteinExistence type="predicted"/>
<feature type="compositionally biased region" description="Polar residues" evidence="3">
    <location>
        <begin position="90"/>
        <end position="107"/>
    </location>
</feature>
<organism evidence="5 6">
    <name type="scientific">Cryptosporidium meleagridis</name>
    <dbReference type="NCBI Taxonomy" id="93969"/>
    <lineage>
        <taxon>Eukaryota</taxon>
        <taxon>Sar</taxon>
        <taxon>Alveolata</taxon>
        <taxon>Apicomplexa</taxon>
        <taxon>Conoidasida</taxon>
        <taxon>Coccidia</taxon>
        <taxon>Eucoccidiorida</taxon>
        <taxon>Eimeriorina</taxon>
        <taxon>Cryptosporidiidae</taxon>
        <taxon>Cryptosporidium</taxon>
    </lineage>
</organism>
<keyword evidence="2" id="KW-0539">Nucleus</keyword>
<dbReference type="PANTHER" id="PTHR48112">
    <property type="entry name" value="HIGH MOBILITY GROUP PROTEIN DSP1"/>
    <property type="match status" value="1"/>
</dbReference>
<evidence type="ECO:0000256" key="2">
    <source>
        <dbReference type="PROSITE-ProRule" id="PRU00267"/>
    </source>
</evidence>
<dbReference type="GO" id="GO:0005634">
    <property type="term" value="C:nucleus"/>
    <property type="evidence" value="ECO:0007669"/>
    <property type="project" value="UniProtKB-UniRule"/>
</dbReference>
<dbReference type="GO" id="GO:0003677">
    <property type="term" value="F:DNA binding"/>
    <property type="evidence" value="ECO:0007669"/>
    <property type="project" value="UniProtKB-UniRule"/>
</dbReference>
<dbReference type="InterPro" id="IPR009071">
    <property type="entry name" value="HMG_box_dom"/>
</dbReference>
<feature type="region of interest" description="Disordered" evidence="3">
    <location>
        <begin position="78"/>
        <end position="107"/>
    </location>
</feature>
<gene>
    <name evidence="5" type="ORF">CmeUKMEL1_06960</name>
</gene>
<dbReference type="Proteomes" id="UP000236928">
    <property type="component" value="Unassembled WGS sequence"/>
</dbReference>
<dbReference type="CDD" id="cd00084">
    <property type="entry name" value="HMG-box_SF"/>
    <property type="match status" value="1"/>
</dbReference>
<evidence type="ECO:0000313" key="6">
    <source>
        <dbReference type="Proteomes" id="UP000236928"/>
    </source>
</evidence>
<dbReference type="PROSITE" id="PS50118">
    <property type="entry name" value="HMG_BOX_2"/>
    <property type="match status" value="1"/>
</dbReference>
<dbReference type="AlphaFoldDB" id="A0A2P4Z019"/>
<keyword evidence="6" id="KW-1185">Reference proteome</keyword>
<dbReference type="VEuPathDB" id="CryptoDB:CmeUKMEL1_06960"/>
<evidence type="ECO:0000256" key="3">
    <source>
        <dbReference type="SAM" id="MobiDB-lite"/>
    </source>
</evidence>
<dbReference type="EMBL" id="JIBK01000013">
    <property type="protein sequence ID" value="POM83351.1"/>
    <property type="molecule type" value="Genomic_DNA"/>
</dbReference>
<keyword evidence="1 2" id="KW-0238">DNA-binding</keyword>
<dbReference type="InterPro" id="IPR050342">
    <property type="entry name" value="HMGB"/>
</dbReference>